<keyword evidence="1 4" id="KW-0479">Metal-binding</keyword>
<protein>
    <recommendedName>
        <fullName evidence="6">C3H1-type domain-containing protein</fullName>
    </recommendedName>
</protein>
<dbReference type="CDD" id="cd23954">
    <property type="entry name" value="AMO1_CTD"/>
    <property type="match status" value="1"/>
</dbReference>
<feature type="compositionally biased region" description="Low complexity" evidence="5">
    <location>
        <begin position="400"/>
        <end position="440"/>
    </location>
</feature>
<dbReference type="InterPro" id="IPR000571">
    <property type="entry name" value="Znf_CCCH"/>
</dbReference>
<dbReference type="PANTHER" id="PTHR21099">
    <property type="entry name" value="RAD201"/>
    <property type="match status" value="1"/>
</dbReference>
<dbReference type="SUPFAM" id="SSF90229">
    <property type="entry name" value="CCCH zinc finger"/>
    <property type="match status" value="1"/>
</dbReference>
<evidence type="ECO:0000256" key="4">
    <source>
        <dbReference type="PROSITE-ProRule" id="PRU00723"/>
    </source>
</evidence>
<feature type="compositionally biased region" description="Low complexity" evidence="5">
    <location>
        <begin position="449"/>
        <end position="483"/>
    </location>
</feature>
<evidence type="ECO:0000256" key="3">
    <source>
        <dbReference type="ARBA" id="ARBA00022833"/>
    </source>
</evidence>
<sequence>MTICRYFQQGNCRFGERCKFEHPGQVTLARAPQQTQNRYGALNNQFGGGAARAPPRNGPNNKYNLDREVVRIDLSTERPIWPFSAYGPAKAVPRQLIEGAIEQSPEEMRFRFYALGNPQQAAAEETALLEQSNQQVQSILNDLPGAIKFVLDGDDMHPNRNDICEQTSSQTSNTFSRGGNGASARPIPTSPAAFGANKPGGFGQPSFGAPAGGQQQQQQQQQQSAFGRPSSFSQPNQGGAFGAPSTLGANNSGAGGAFGKPAFGAPAFGQPANPGQNQPQTQPAAFGQPSQPGAFGQPAGGAFGKPAFGQASQPGGGAFGQPSQPGGAAFGQPSQPSNAAFGQPSQPGSAAFGQPSQPGGGVFGKPAATPGFGQPAFGQPAAPQNSGGFPPAQPTGGAFGNPQAQQQQQPTPSPFGQSTQAQPSNPFQQQQQQQQQQPTTTGGGGGLNAFGQLAATNNTTTQQQQPNGTTTSTTTSLPSSTAAVHPATHDPATNRLLTWKGQRVEYPAPNVPCYRDPADRSGALIRIWHPTPPAEPNPFHEGPPAAYEGDAGRELAEAYAFVRETGAWRDGVVPEVPPKGEWVGWDV</sequence>
<keyword evidence="2 4" id="KW-0863">Zinc-finger</keyword>
<proteinExistence type="predicted"/>
<dbReference type="Pfam" id="PF18044">
    <property type="entry name" value="zf-CCCH_4"/>
    <property type="match status" value="1"/>
</dbReference>
<feature type="zinc finger region" description="C3H1-type" evidence="4">
    <location>
        <begin position="1"/>
        <end position="25"/>
    </location>
</feature>
<evidence type="ECO:0000259" key="6">
    <source>
        <dbReference type="PROSITE" id="PS50103"/>
    </source>
</evidence>
<dbReference type="EMBL" id="JBBWUH010000002">
    <property type="protein sequence ID" value="KAK8175171.1"/>
    <property type="molecule type" value="Genomic_DNA"/>
</dbReference>
<keyword evidence="3 4" id="KW-0862">Zinc</keyword>
<dbReference type="Gene3D" id="4.10.1000.10">
    <property type="entry name" value="Zinc finger, CCCH-type"/>
    <property type="match status" value="1"/>
</dbReference>
<name>A0ABR1Y1X3_9PEZI</name>
<dbReference type="SMART" id="SM00356">
    <property type="entry name" value="ZnF_C3H1"/>
    <property type="match status" value="1"/>
</dbReference>
<evidence type="ECO:0000256" key="2">
    <source>
        <dbReference type="ARBA" id="ARBA00022771"/>
    </source>
</evidence>
<keyword evidence="8" id="KW-1185">Reference proteome</keyword>
<feature type="region of interest" description="Disordered" evidence="5">
    <location>
        <begin position="158"/>
        <end position="493"/>
    </location>
</feature>
<dbReference type="InterPro" id="IPR036855">
    <property type="entry name" value="Znf_CCCH_sf"/>
</dbReference>
<reference evidence="7 8" key="1">
    <citation type="journal article" date="2022" name="G3 (Bethesda)">
        <title>Enemy or ally: a genomic approach to elucidate the lifestyle of Phyllosticta citrichinaensis.</title>
        <authorList>
            <person name="Buijs V.A."/>
            <person name="Groenewald J.Z."/>
            <person name="Haridas S."/>
            <person name="LaButti K.M."/>
            <person name="Lipzen A."/>
            <person name="Martin F.M."/>
            <person name="Barry K."/>
            <person name="Grigoriev I.V."/>
            <person name="Crous P.W."/>
            <person name="Seidl M.F."/>
        </authorList>
    </citation>
    <scope>NUCLEOTIDE SEQUENCE [LARGE SCALE GENOMIC DNA]</scope>
    <source>
        <strain evidence="7 8">CBS 129764</strain>
    </source>
</reference>
<evidence type="ECO:0000256" key="5">
    <source>
        <dbReference type="SAM" id="MobiDB-lite"/>
    </source>
</evidence>
<evidence type="ECO:0000313" key="8">
    <source>
        <dbReference type="Proteomes" id="UP001456524"/>
    </source>
</evidence>
<evidence type="ECO:0000256" key="1">
    <source>
        <dbReference type="ARBA" id="ARBA00022723"/>
    </source>
</evidence>
<dbReference type="PROSITE" id="PS50103">
    <property type="entry name" value="ZF_C3H1"/>
    <property type="match status" value="1"/>
</dbReference>
<dbReference type="PANTHER" id="PTHR21099:SF2">
    <property type="entry name" value="SI:CH211-113E8.11"/>
    <property type="match status" value="1"/>
</dbReference>
<comment type="caution">
    <text evidence="7">The sequence shown here is derived from an EMBL/GenBank/DDBJ whole genome shotgun (WGS) entry which is preliminary data.</text>
</comment>
<feature type="compositionally biased region" description="Low complexity" evidence="5">
    <location>
        <begin position="204"/>
        <end position="227"/>
    </location>
</feature>
<dbReference type="InterPro" id="IPR041367">
    <property type="entry name" value="Znf-CCCH_4"/>
</dbReference>
<feature type="compositionally biased region" description="Polar residues" evidence="5">
    <location>
        <begin position="332"/>
        <end position="348"/>
    </location>
</feature>
<dbReference type="Proteomes" id="UP001456524">
    <property type="component" value="Unassembled WGS sequence"/>
</dbReference>
<accession>A0ABR1Y1X3</accession>
<organism evidence="7 8">
    <name type="scientific">Phyllosticta citrichinensis</name>
    <dbReference type="NCBI Taxonomy" id="1130410"/>
    <lineage>
        <taxon>Eukaryota</taxon>
        <taxon>Fungi</taxon>
        <taxon>Dikarya</taxon>
        <taxon>Ascomycota</taxon>
        <taxon>Pezizomycotina</taxon>
        <taxon>Dothideomycetes</taxon>
        <taxon>Dothideomycetes incertae sedis</taxon>
        <taxon>Botryosphaeriales</taxon>
        <taxon>Phyllostictaceae</taxon>
        <taxon>Phyllosticta</taxon>
    </lineage>
</organism>
<evidence type="ECO:0000313" key="7">
    <source>
        <dbReference type="EMBL" id="KAK8175171.1"/>
    </source>
</evidence>
<feature type="compositionally biased region" description="Low complexity" evidence="5">
    <location>
        <begin position="259"/>
        <end position="297"/>
    </location>
</feature>
<gene>
    <name evidence="7" type="ORF">IWX90DRAFT_496962</name>
</gene>
<feature type="compositionally biased region" description="Polar residues" evidence="5">
    <location>
        <begin position="164"/>
        <end position="177"/>
    </location>
</feature>
<feature type="domain" description="C3H1-type" evidence="6">
    <location>
        <begin position="1"/>
        <end position="25"/>
    </location>
</feature>